<comment type="caution">
    <text evidence="5">The sequence shown here is derived from an EMBL/GenBank/DDBJ whole genome shotgun (WGS) entry which is preliminary data.</text>
</comment>
<gene>
    <name evidence="5" type="primary">DUS1L_2</name>
    <name evidence="5" type="ORF">FOZ63_026597</name>
</gene>
<feature type="region of interest" description="Disordered" evidence="3">
    <location>
        <begin position="1"/>
        <end position="22"/>
    </location>
</feature>
<evidence type="ECO:0000259" key="4">
    <source>
        <dbReference type="Pfam" id="PF01207"/>
    </source>
</evidence>
<reference evidence="5 6" key="1">
    <citation type="submission" date="2020-04" db="EMBL/GenBank/DDBJ databases">
        <title>Perkinsus olseni comparative genomics.</title>
        <authorList>
            <person name="Bogema D.R."/>
        </authorList>
    </citation>
    <scope>NUCLEOTIDE SEQUENCE [LARGE SCALE GENOMIC DNA]</scope>
    <source>
        <strain evidence="5 6">ATCC PRA-207</strain>
    </source>
</reference>
<dbReference type="PANTHER" id="PTHR11082:SF5">
    <property type="entry name" value="TRNA-DIHYDROURIDINE(16_17) SYNTHASE [NAD(P)(+)]-LIKE"/>
    <property type="match status" value="1"/>
</dbReference>
<dbReference type="Pfam" id="PF01207">
    <property type="entry name" value="Dus"/>
    <property type="match status" value="1"/>
</dbReference>
<evidence type="ECO:0000313" key="5">
    <source>
        <dbReference type="EMBL" id="KAF4722086.1"/>
    </source>
</evidence>
<dbReference type="EMBL" id="JABANO010024313">
    <property type="protein sequence ID" value="KAF4722086.1"/>
    <property type="molecule type" value="Genomic_DNA"/>
</dbReference>
<dbReference type="PANTHER" id="PTHR11082">
    <property type="entry name" value="TRNA-DIHYDROURIDINE SYNTHASE"/>
    <property type="match status" value="1"/>
</dbReference>
<dbReference type="AlphaFoldDB" id="A0A7J6RPD4"/>
<dbReference type="Gene3D" id="3.20.20.70">
    <property type="entry name" value="Aldolase class I"/>
    <property type="match status" value="1"/>
</dbReference>
<keyword evidence="6" id="KW-1185">Reference proteome</keyword>
<keyword evidence="1" id="KW-0521">NADP</keyword>
<organism evidence="5 6">
    <name type="scientific">Perkinsus olseni</name>
    <name type="common">Perkinsus atlanticus</name>
    <dbReference type="NCBI Taxonomy" id="32597"/>
    <lineage>
        <taxon>Eukaryota</taxon>
        <taxon>Sar</taxon>
        <taxon>Alveolata</taxon>
        <taxon>Perkinsozoa</taxon>
        <taxon>Perkinsea</taxon>
        <taxon>Perkinsida</taxon>
        <taxon>Perkinsidae</taxon>
        <taxon>Perkinsus</taxon>
    </lineage>
</organism>
<feature type="compositionally biased region" description="Low complexity" evidence="3">
    <location>
        <begin position="1"/>
        <end position="15"/>
    </location>
</feature>
<evidence type="ECO:0000256" key="3">
    <source>
        <dbReference type="SAM" id="MobiDB-lite"/>
    </source>
</evidence>
<dbReference type="GO" id="GO:0017150">
    <property type="term" value="F:tRNA dihydrouridine synthase activity"/>
    <property type="evidence" value="ECO:0007669"/>
    <property type="project" value="TreeGrafter"/>
</dbReference>
<dbReference type="InterPro" id="IPR013785">
    <property type="entry name" value="Aldolase_TIM"/>
</dbReference>
<accession>A0A7J6RPD4</accession>
<dbReference type="Proteomes" id="UP000553632">
    <property type="component" value="Unassembled WGS sequence"/>
</dbReference>
<evidence type="ECO:0000256" key="1">
    <source>
        <dbReference type="ARBA" id="ARBA00022857"/>
    </source>
</evidence>
<evidence type="ECO:0000313" key="6">
    <source>
        <dbReference type="Proteomes" id="UP000553632"/>
    </source>
</evidence>
<feature type="non-terminal residue" evidence="5">
    <location>
        <position position="1"/>
    </location>
</feature>
<dbReference type="InterPro" id="IPR035587">
    <property type="entry name" value="DUS-like_FMN-bd"/>
</dbReference>
<proteinExistence type="predicted"/>
<keyword evidence="2" id="KW-0520">NAD</keyword>
<dbReference type="SUPFAM" id="SSF51395">
    <property type="entry name" value="FMN-linked oxidoreductases"/>
    <property type="match status" value="1"/>
</dbReference>
<evidence type="ECO:0000256" key="2">
    <source>
        <dbReference type="ARBA" id="ARBA00023027"/>
    </source>
</evidence>
<feature type="domain" description="DUS-like FMN-binding" evidence="4">
    <location>
        <begin position="40"/>
        <end position="117"/>
    </location>
</feature>
<sequence>MSDSVSSELRSSPPSAAATSQERLHRYDWWKSIGSPRYVTAPMVDQSELAFRMMTRKYGAQFCYTPMMHAKSFATSKKYREKNFETAPGDSPLAAQFCGDNGNIIVEAARHIEDQVVHI</sequence>
<protein>
    <submittedName>
        <fullName evidence="5">tRNA-dihydrouridine(16/17) synthase [NAD(P)(+)]-like protein</fullName>
    </submittedName>
</protein>
<name>A0A7J6RPD4_PEROL</name>